<accession>A0A8J3M7K3</accession>
<keyword evidence="3" id="KW-1185">Reference proteome</keyword>
<dbReference type="Pfam" id="PF01869">
    <property type="entry name" value="BcrAD_BadFG"/>
    <property type="match status" value="1"/>
</dbReference>
<comment type="caution">
    <text evidence="2">The sequence shown here is derived from an EMBL/GenBank/DDBJ whole genome shotgun (WGS) entry which is preliminary data.</text>
</comment>
<dbReference type="PANTHER" id="PTHR43190">
    <property type="entry name" value="N-ACETYL-D-GLUCOSAMINE KINASE"/>
    <property type="match status" value="1"/>
</dbReference>
<reference evidence="2 3" key="1">
    <citation type="submission" date="2021-01" db="EMBL/GenBank/DDBJ databases">
        <title>Whole genome shotgun sequence of Planotetraspora kaengkrachanensis NBRC 104272.</title>
        <authorList>
            <person name="Komaki H."/>
            <person name="Tamura T."/>
        </authorList>
    </citation>
    <scope>NUCLEOTIDE SEQUENCE [LARGE SCALE GENOMIC DNA]</scope>
    <source>
        <strain evidence="2 3">NBRC 104272</strain>
    </source>
</reference>
<evidence type="ECO:0000313" key="3">
    <source>
        <dbReference type="Proteomes" id="UP000630097"/>
    </source>
</evidence>
<dbReference type="InterPro" id="IPR043129">
    <property type="entry name" value="ATPase_NBD"/>
</dbReference>
<protein>
    <submittedName>
        <fullName evidence="2">N-acetylglucosamine kinase</fullName>
    </submittedName>
</protein>
<dbReference type="SUPFAM" id="SSF53067">
    <property type="entry name" value="Actin-like ATPase domain"/>
    <property type="match status" value="2"/>
</dbReference>
<dbReference type="Proteomes" id="UP000630097">
    <property type="component" value="Unassembled WGS sequence"/>
</dbReference>
<evidence type="ECO:0000313" key="2">
    <source>
        <dbReference type="EMBL" id="GIG78855.1"/>
    </source>
</evidence>
<dbReference type="EMBL" id="BONV01000005">
    <property type="protein sequence ID" value="GIG78855.1"/>
    <property type="molecule type" value="Genomic_DNA"/>
</dbReference>
<feature type="domain" description="ATPase BadF/BadG/BcrA/BcrD type" evidence="1">
    <location>
        <begin position="21"/>
        <end position="317"/>
    </location>
</feature>
<keyword evidence="2" id="KW-0418">Kinase</keyword>
<dbReference type="InterPro" id="IPR002731">
    <property type="entry name" value="ATPase_BadF"/>
</dbReference>
<dbReference type="RefSeq" id="WP_203882313.1">
    <property type="nucleotide sequence ID" value="NZ_BAABHH010000007.1"/>
</dbReference>
<keyword evidence="2" id="KW-0808">Transferase</keyword>
<dbReference type="InterPro" id="IPR052519">
    <property type="entry name" value="Euk-type_GlcNAc_Kinase"/>
</dbReference>
<name>A0A8J3M7K3_9ACTN</name>
<sequence>MTPTEGTAGASDQRLRTILAVDGGNSKTDVALVREDGAVLATGRGAAFIPQSAGVAAAIDVVGDTVRQALRNAGTPADPPYADHIAAYVAGADLPIEEERLRDELLARGYGRDAVVGNDTFALLRAGAATAWGVAVVCGAGINAVGVSPSGGVARFPALGRLSGDWGGGFGLGEEALWHAVRAEDGRGPATVLTDVVRRCFGTATVEQAVVGLHFGDLPIARLHALVPPLLAAARHDAVARSLVERLADEIAVLGVVAMRRLDLLGGPCEVVLGGGVLTAGDELLMSLIARRYAEQAPHARLVVADVPPIVGAALLGLDRLGASAEARERVREYFLGSAREDEEIGPPVPAQAG</sequence>
<proteinExistence type="predicted"/>
<dbReference type="Gene3D" id="3.30.420.40">
    <property type="match status" value="2"/>
</dbReference>
<dbReference type="AlphaFoldDB" id="A0A8J3M7K3"/>
<evidence type="ECO:0000259" key="1">
    <source>
        <dbReference type="Pfam" id="PF01869"/>
    </source>
</evidence>
<organism evidence="2 3">
    <name type="scientific">Planotetraspora kaengkrachanensis</name>
    <dbReference type="NCBI Taxonomy" id="575193"/>
    <lineage>
        <taxon>Bacteria</taxon>
        <taxon>Bacillati</taxon>
        <taxon>Actinomycetota</taxon>
        <taxon>Actinomycetes</taxon>
        <taxon>Streptosporangiales</taxon>
        <taxon>Streptosporangiaceae</taxon>
        <taxon>Planotetraspora</taxon>
    </lineage>
</organism>
<dbReference type="PANTHER" id="PTHR43190:SF3">
    <property type="entry name" value="N-ACETYL-D-GLUCOSAMINE KINASE"/>
    <property type="match status" value="1"/>
</dbReference>
<gene>
    <name evidence="2" type="ORF">Pka01_19820</name>
</gene>
<dbReference type="GO" id="GO:0016301">
    <property type="term" value="F:kinase activity"/>
    <property type="evidence" value="ECO:0007669"/>
    <property type="project" value="UniProtKB-KW"/>
</dbReference>